<reference evidence="3 4" key="1">
    <citation type="submission" date="2018-09" db="EMBL/GenBank/DDBJ databases">
        <authorList>
            <person name="Zhu H."/>
        </authorList>
    </citation>
    <scope>NUCLEOTIDE SEQUENCE [LARGE SCALE GENOMIC DNA]</scope>
    <source>
        <strain evidence="3 4">K2S05-167</strain>
    </source>
</reference>
<dbReference type="Proteomes" id="UP000286287">
    <property type="component" value="Unassembled WGS sequence"/>
</dbReference>
<evidence type="ECO:0000256" key="1">
    <source>
        <dbReference type="SAM" id="MobiDB-lite"/>
    </source>
</evidence>
<feature type="region of interest" description="Disordered" evidence="1">
    <location>
        <begin position="323"/>
        <end position="344"/>
    </location>
</feature>
<proteinExistence type="predicted"/>
<organism evidence="3 4">
    <name type="scientific">Deinococcus cavernae</name>
    <dbReference type="NCBI Taxonomy" id="2320857"/>
    <lineage>
        <taxon>Bacteria</taxon>
        <taxon>Thermotogati</taxon>
        <taxon>Deinococcota</taxon>
        <taxon>Deinococci</taxon>
        <taxon>Deinococcales</taxon>
        <taxon>Deinococcaceae</taxon>
        <taxon>Deinococcus</taxon>
    </lineage>
</organism>
<dbReference type="InterPro" id="IPR012334">
    <property type="entry name" value="Pectin_lyas_fold"/>
</dbReference>
<dbReference type="Gene3D" id="2.160.20.10">
    <property type="entry name" value="Single-stranded right-handed beta-helix, Pectin lyase-like"/>
    <property type="match status" value="1"/>
</dbReference>
<dbReference type="InterPro" id="IPR011050">
    <property type="entry name" value="Pectin_lyase_fold/virulence"/>
</dbReference>
<keyword evidence="4" id="KW-1185">Reference proteome</keyword>
<keyword evidence="2" id="KW-0732">Signal</keyword>
<feature type="compositionally biased region" description="Gly residues" evidence="1">
    <location>
        <begin position="334"/>
        <end position="344"/>
    </location>
</feature>
<dbReference type="AlphaFoldDB" id="A0A418V877"/>
<name>A0A418V877_9DEIO</name>
<protein>
    <recommendedName>
        <fullName evidence="5">Right-handed parallel beta-helix repeat-containing protein</fullName>
    </recommendedName>
</protein>
<feature type="chain" id="PRO_5019483584" description="Right-handed parallel beta-helix repeat-containing protein" evidence="2">
    <location>
        <begin position="21"/>
        <end position="344"/>
    </location>
</feature>
<evidence type="ECO:0000313" key="3">
    <source>
        <dbReference type="EMBL" id="RJF72294.1"/>
    </source>
</evidence>
<evidence type="ECO:0000256" key="2">
    <source>
        <dbReference type="SAM" id="SignalP"/>
    </source>
</evidence>
<evidence type="ECO:0008006" key="5">
    <source>
        <dbReference type="Google" id="ProtNLM"/>
    </source>
</evidence>
<dbReference type="SUPFAM" id="SSF51126">
    <property type="entry name" value="Pectin lyase-like"/>
    <property type="match status" value="1"/>
</dbReference>
<feature type="signal peptide" evidence="2">
    <location>
        <begin position="1"/>
        <end position="20"/>
    </location>
</feature>
<sequence length="344" mass="33432">MNIKATVGFVLPTLALILSACDGGRSGPVDTSTKVTTLTDSGAGSLRQILTDAKAGDTIKFSTTGTVMLASPLTTSKNVTIDATGVTFDAAGKGRVLEIPAGVAVTLKGGTLKGGVGQVITANVASLSGRSGAMSLEGGSGVRMSAQAETETYGGIIVNNGALTLDSVTVTGGKADFGGGIANAKGATLGLTGTTKVTENTAAIQGGGIANKGSITITGGSVSGNTSYYSGAGIVGDIGSTLTMSSGNIDSNTCTYPVTVATDNSVSGCAGGGIYSNGDVTISGGSFSGNKVSYFGGGVTVQVTTDANKNPVIPKLTISGGTFENNKVTDETRGSGGASGAAAH</sequence>
<gene>
    <name evidence="3" type="ORF">D3875_12780</name>
</gene>
<evidence type="ECO:0000313" key="4">
    <source>
        <dbReference type="Proteomes" id="UP000286287"/>
    </source>
</evidence>
<dbReference type="PROSITE" id="PS51257">
    <property type="entry name" value="PROKAR_LIPOPROTEIN"/>
    <property type="match status" value="1"/>
</dbReference>
<dbReference type="EMBL" id="QYUJ01000014">
    <property type="protein sequence ID" value="RJF72294.1"/>
    <property type="molecule type" value="Genomic_DNA"/>
</dbReference>
<dbReference type="OrthoDB" id="62241at2"/>
<dbReference type="RefSeq" id="WP_119764283.1">
    <property type="nucleotide sequence ID" value="NZ_QYUJ01000014.1"/>
</dbReference>
<comment type="caution">
    <text evidence="3">The sequence shown here is derived from an EMBL/GenBank/DDBJ whole genome shotgun (WGS) entry which is preliminary data.</text>
</comment>
<accession>A0A418V877</accession>